<keyword evidence="3 5" id="KW-1133">Transmembrane helix</keyword>
<dbReference type="InterPro" id="IPR001129">
    <property type="entry name" value="Membr-assoc_MAPEG"/>
</dbReference>
<dbReference type="SUPFAM" id="SSF161084">
    <property type="entry name" value="MAPEG domain-like"/>
    <property type="match status" value="1"/>
</dbReference>
<organism evidence="6 7">
    <name type="scientific">Diatrype stigma</name>
    <dbReference type="NCBI Taxonomy" id="117547"/>
    <lineage>
        <taxon>Eukaryota</taxon>
        <taxon>Fungi</taxon>
        <taxon>Dikarya</taxon>
        <taxon>Ascomycota</taxon>
        <taxon>Pezizomycotina</taxon>
        <taxon>Sordariomycetes</taxon>
        <taxon>Xylariomycetidae</taxon>
        <taxon>Xylariales</taxon>
        <taxon>Diatrypaceae</taxon>
        <taxon>Diatrype</taxon>
    </lineage>
</organism>
<sequence length="166" mass="17398">MADYVDVNKNYSIFAIPAAVILGLLPIVYGRRAALKLKLFDNKNPRGFQEAVKSSQKIDQATKDRLLRCEAASANAQETLPLFGLAVVAASAAGVAPATVNGLAAAYLASRAAYNLIYVWLQGSGGRAVASARSLSWFVGVGCWMTLFVKAGFGFLEGPGAGAAKL</sequence>
<comment type="caution">
    <text evidence="6">The sequence shown here is derived from an EMBL/GenBank/DDBJ whole genome shotgun (WGS) entry which is preliminary data.</text>
</comment>
<protein>
    <submittedName>
        <fullName evidence="6">Uncharacterized protein</fullName>
    </submittedName>
</protein>
<dbReference type="Gene3D" id="1.20.120.550">
    <property type="entry name" value="Membrane associated eicosanoid/glutathione metabolism-like domain"/>
    <property type="match status" value="1"/>
</dbReference>
<proteinExistence type="predicted"/>
<keyword evidence="4 5" id="KW-0472">Membrane</keyword>
<comment type="subcellular location">
    <subcellularLocation>
        <location evidence="1">Membrane</location>
    </subcellularLocation>
</comment>
<feature type="transmembrane region" description="Helical" evidence="5">
    <location>
        <begin position="12"/>
        <end position="30"/>
    </location>
</feature>
<evidence type="ECO:0000313" key="7">
    <source>
        <dbReference type="Proteomes" id="UP001320420"/>
    </source>
</evidence>
<evidence type="ECO:0000256" key="2">
    <source>
        <dbReference type="ARBA" id="ARBA00022692"/>
    </source>
</evidence>
<evidence type="ECO:0000256" key="3">
    <source>
        <dbReference type="ARBA" id="ARBA00022989"/>
    </source>
</evidence>
<name>A0AAN9U967_9PEZI</name>
<dbReference type="Proteomes" id="UP001320420">
    <property type="component" value="Unassembled WGS sequence"/>
</dbReference>
<feature type="transmembrane region" description="Helical" evidence="5">
    <location>
        <begin position="80"/>
        <end position="98"/>
    </location>
</feature>
<dbReference type="PANTHER" id="PTHR35371:SF1">
    <property type="entry name" value="BLR7753 PROTEIN"/>
    <property type="match status" value="1"/>
</dbReference>
<dbReference type="GO" id="GO:0016020">
    <property type="term" value="C:membrane"/>
    <property type="evidence" value="ECO:0007669"/>
    <property type="project" value="UniProtKB-SubCell"/>
</dbReference>
<accession>A0AAN9U967</accession>
<evidence type="ECO:0000256" key="4">
    <source>
        <dbReference type="ARBA" id="ARBA00023136"/>
    </source>
</evidence>
<dbReference type="Pfam" id="PF01124">
    <property type="entry name" value="MAPEG"/>
    <property type="match status" value="1"/>
</dbReference>
<keyword evidence="2 5" id="KW-0812">Transmembrane</keyword>
<evidence type="ECO:0000256" key="1">
    <source>
        <dbReference type="ARBA" id="ARBA00004370"/>
    </source>
</evidence>
<reference evidence="6 7" key="1">
    <citation type="submission" date="2024-02" db="EMBL/GenBank/DDBJ databases">
        <title>De novo assembly and annotation of 12 fungi associated with fruit tree decline syndrome in Ontario, Canada.</title>
        <authorList>
            <person name="Sulman M."/>
            <person name="Ellouze W."/>
            <person name="Ilyukhin E."/>
        </authorList>
    </citation>
    <scope>NUCLEOTIDE SEQUENCE [LARGE SCALE GENOMIC DNA]</scope>
    <source>
        <strain evidence="6 7">M11/M66-122</strain>
    </source>
</reference>
<dbReference type="PANTHER" id="PTHR35371">
    <property type="entry name" value="INNER MEMBRANE PROTEIN"/>
    <property type="match status" value="1"/>
</dbReference>
<gene>
    <name evidence="6" type="ORF">SLS62_010452</name>
</gene>
<dbReference type="InterPro" id="IPR023352">
    <property type="entry name" value="MAPEG-like_dom_sf"/>
</dbReference>
<keyword evidence="7" id="KW-1185">Reference proteome</keyword>
<evidence type="ECO:0000256" key="5">
    <source>
        <dbReference type="SAM" id="Phobius"/>
    </source>
</evidence>
<evidence type="ECO:0000313" key="6">
    <source>
        <dbReference type="EMBL" id="KAK7743760.1"/>
    </source>
</evidence>
<feature type="transmembrane region" description="Helical" evidence="5">
    <location>
        <begin position="135"/>
        <end position="156"/>
    </location>
</feature>
<dbReference type="AlphaFoldDB" id="A0AAN9U967"/>
<dbReference type="EMBL" id="JAKJXP020000129">
    <property type="protein sequence ID" value="KAK7743760.1"/>
    <property type="molecule type" value="Genomic_DNA"/>
</dbReference>